<dbReference type="GO" id="GO:0005737">
    <property type="term" value="C:cytoplasm"/>
    <property type="evidence" value="ECO:0007669"/>
    <property type="project" value="UniProtKB-SubCell"/>
</dbReference>
<accession>A0AAV7CEA8</accession>
<dbReference type="InterPro" id="IPR035720">
    <property type="entry name" value="SASH1_SH3"/>
</dbReference>
<evidence type="ECO:0000313" key="13">
    <source>
        <dbReference type="EMBL" id="KAG8583005.1"/>
    </source>
</evidence>
<evidence type="ECO:0000256" key="10">
    <source>
        <dbReference type="SAM" id="MobiDB-lite"/>
    </source>
</evidence>
<feature type="compositionally biased region" description="Polar residues" evidence="10">
    <location>
        <begin position="51"/>
        <end position="76"/>
    </location>
</feature>
<dbReference type="FunFam" id="1.10.150.50:FF:000024">
    <property type="entry name" value="Putative sam and sh3 domain-containing protein 1"/>
    <property type="match status" value="1"/>
</dbReference>
<comment type="subcellular location">
    <subcellularLocation>
        <location evidence="1">Cytoplasm</location>
    </subcellularLocation>
</comment>
<evidence type="ECO:0000256" key="6">
    <source>
        <dbReference type="ARBA" id="ARBA00057807"/>
    </source>
</evidence>
<evidence type="ECO:0000313" key="14">
    <source>
        <dbReference type="Proteomes" id="UP000824782"/>
    </source>
</evidence>
<feature type="domain" description="SH3" evidence="11">
    <location>
        <begin position="500"/>
        <end position="561"/>
    </location>
</feature>
<feature type="compositionally biased region" description="Polar residues" evidence="10">
    <location>
        <begin position="168"/>
        <end position="177"/>
    </location>
</feature>
<dbReference type="Pfam" id="PF26285">
    <property type="entry name" value="SASH1_Homeodomain"/>
    <property type="match status" value="2"/>
</dbReference>
<evidence type="ECO:0000259" key="11">
    <source>
        <dbReference type="PROSITE" id="PS50002"/>
    </source>
</evidence>
<evidence type="ECO:0000256" key="9">
    <source>
        <dbReference type="PROSITE-ProRule" id="PRU00192"/>
    </source>
</evidence>
<dbReference type="FunFam" id="2.30.30.40:FF:000021">
    <property type="entry name" value="Putative sam and sh3 domain-containing protein 1"/>
    <property type="match status" value="1"/>
</dbReference>
<gene>
    <name evidence="13" type="ORF">GDO81_008253</name>
</gene>
<dbReference type="AlphaFoldDB" id="A0AAV7CEA8"/>
<reference evidence="13" key="1">
    <citation type="thesis" date="2020" institute="ProQuest LLC" country="789 East Eisenhower Parkway, Ann Arbor, MI, USA">
        <title>Comparative Genomics and Chromosome Evolution.</title>
        <authorList>
            <person name="Mudd A.B."/>
        </authorList>
    </citation>
    <scope>NUCLEOTIDE SEQUENCE</scope>
    <source>
        <strain evidence="13">237g6f4</strain>
        <tissue evidence="13">Blood</tissue>
    </source>
</reference>
<dbReference type="PANTHER" id="PTHR12301">
    <property type="entry name" value="SAM-DOMAIN, SH3 AND NUCLEAR LOCALIZATION SIGNALS PROTEIN RELATED"/>
    <property type="match status" value="1"/>
</dbReference>
<feature type="region of interest" description="Disordered" evidence="10">
    <location>
        <begin position="645"/>
        <end position="704"/>
    </location>
</feature>
<dbReference type="PROSITE" id="PS50002">
    <property type="entry name" value="SH3"/>
    <property type="match status" value="1"/>
</dbReference>
<dbReference type="SUPFAM" id="SSF47769">
    <property type="entry name" value="SAM/Pointed domain"/>
    <property type="match status" value="2"/>
</dbReference>
<feature type="compositionally biased region" description="Polar residues" evidence="10">
    <location>
        <begin position="414"/>
        <end position="425"/>
    </location>
</feature>
<evidence type="ECO:0000256" key="1">
    <source>
        <dbReference type="ARBA" id="ARBA00004496"/>
    </source>
</evidence>
<feature type="domain" description="SAM" evidence="12">
    <location>
        <begin position="579"/>
        <end position="643"/>
    </location>
</feature>
<dbReference type="SUPFAM" id="SSF50044">
    <property type="entry name" value="SH3-domain"/>
    <property type="match status" value="1"/>
</dbReference>
<dbReference type="PANTHER" id="PTHR12301:SF3">
    <property type="entry name" value="SAM AND SH3 DOMAIN-CONTAINING PROTEIN 1"/>
    <property type="match status" value="1"/>
</dbReference>
<dbReference type="InterPro" id="IPR058666">
    <property type="entry name" value="SASH1/NUB1_homeodomain"/>
</dbReference>
<name>A0AAV7CEA8_ENGPU</name>
<protein>
    <recommendedName>
        <fullName evidence="8">SAM and SH3 domain-containing protein 1</fullName>
    </recommendedName>
</protein>
<evidence type="ECO:0000256" key="5">
    <source>
        <dbReference type="ARBA" id="ARBA00022737"/>
    </source>
</evidence>
<sequence length="1128" mass="125434">MSEDGSLGNIDDLAEQYADYYNTCFTDVCERMEELRKRHVSQDLEEEKSDAGSTSLQLLSPQSEDSVGFSSTLSTPETERKLSLHKSSSEESSVGKVDWKKKNKYFWQHFRKSQKGIMRQTSKGEDVGYVASEITMSDEERIQLMMMVKEKMITIEEALARLKEYESQNKTQGSQDSADWADGSYPPCDESSNCNSREQSEDESEESVKFKRLHKLVNSTRRVRKKLIRAEEMKKPNTEGLEDAVHSTPVVDDKSALYSGVHKKPQCRDKSQEKTYPEDCPLSISPSSGNLDTMSVNRKLVKTLSKTEGRGLIKPPKKIGTFFSYPEDEKSQKVSRSMTERELRKSLGSLSHGRTCSFGGFDLNNRSLHVGNNADSLENDIYKEVIKSPTTPRISLGKKVKSVKETMRKRMSKKYTSSVSEQDSSIDGMPGSPESPLPPTSTLEKPKLKAGGSVESLRSSLSGQSSMSGQTVSTTDSSASNRESVKSEDGDDEELPYRGPFCGRARVHTDFTPSPYDSDSLKLKKGDIIEIISKPPMGTWMGLLNNKVGTFKFIYVDVINEVEEKPKRPTRRRRKGRPPKPKSVEELLDRINLKEHMPTFLFNGYEDLDTFKLLEEEDLDELNIQNPEHKAVLLTAIELLQEYDSNSDHSGSQEKLLTEGESRSGCSPRDSGCYESSENIEHGKSQVTSPKPSESSLPQLIDYSGLSRNMNRDVKYGETEKARQDPIYATCAKPAGVPGSKKNRRSLPVAVCTSSEVDGSKSLKIWPRSHSMDNLPQEGNGVQSINKTLRVFSPDEGKEAHQSFIEEEAGDIHDRISCNVDTVTKEHTTDPVQSTRISHLQSNKTHHIAQSSIYLSQVPLDKTSIYSAEPMVPAKNPSQPPPVPVKKCRDRFVNGLFHPTLSATSSNADESSLHVTKFGQLSPNNCIIPTPECNTPTTPRPPWLASSTEVLSAPQHAVKLGPVAARKIACVRGMDQEVLIENKLLAEEIDLTEEPYSDKHGRCGIPEALIERYADDLGHLVKDVAACMDDIRVRQLRKQHRMAIPSGGLTEICRKPISPGHILSVSDWLVSIGLPMYIQPLMDAGFTTLSKVPALSQTHLHGAGIKEERHVNKLLGAARLIKSVSPEA</sequence>
<comment type="subunit">
    <text evidence="7">Interacts with GNAS. Interacts with IQGAP1. Interacts with TRAF6 (via C-terminus); the interaction is LPS-dependent. Interacts with MAP3K7, CHUK and IKBKB.</text>
</comment>
<dbReference type="InterPro" id="IPR021090">
    <property type="entry name" value="SPIDER"/>
</dbReference>
<dbReference type="Pfam" id="PF00536">
    <property type="entry name" value="SAM_1"/>
    <property type="match status" value="1"/>
</dbReference>
<comment type="function">
    <text evidence="6">Is a positive regulator of NF-kappa-B signaling downstream of TLR4 activation. It acts as a scaffold molecule to assemble a molecular complex that includes TRAF6, MAP3K7, CHUK and IKBKB, thereby facilitating NF-kappa-B signaling activation. Regulates TRAF6 and MAP3K7 ubiquitination. Involved in the regulation of cell mobility. Regulates lipolysaccharide (LPS)-induced endothelial cell migration. Is involved in the regulation of skin pigmentation through the control of melanocyte migration in the epidermis.</text>
</comment>
<dbReference type="InterPro" id="IPR037630">
    <property type="entry name" value="SASH1_SAM_repeat2"/>
</dbReference>
<feature type="compositionally biased region" description="Polar residues" evidence="10">
    <location>
        <begin position="685"/>
        <end position="698"/>
    </location>
</feature>
<feature type="region of interest" description="Disordered" evidence="10">
    <location>
        <begin position="166"/>
        <end position="207"/>
    </location>
</feature>
<comment type="caution">
    <text evidence="13">The sequence shown here is derived from an EMBL/GenBank/DDBJ whole genome shotgun (WGS) entry which is preliminary data.</text>
</comment>
<dbReference type="Pfam" id="PF07653">
    <property type="entry name" value="SH3_2"/>
    <property type="match status" value="1"/>
</dbReference>
<dbReference type="InterPro" id="IPR051725">
    <property type="entry name" value="SAM-SH3_domain_protein"/>
</dbReference>
<dbReference type="InterPro" id="IPR013761">
    <property type="entry name" value="SAM/pointed_sf"/>
</dbReference>
<dbReference type="Gene3D" id="2.30.30.40">
    <property type="entry name" value="SH3 Domains"/>
    <property type="match status" value="1"/>
</dbReference>
<dbReference type="SMART" id="SM00326">
    <property type="entry name" value="SH3"/>
    <property type="match status" value="1"/>
</dbReference>
<keyword evidence="4" id="KW-0597">Phosphoprotein</keyword>
<evidence type="ECO:0000256" key="7">
    <source>
        <dbReference type="ARBA" id="ARBA00064556"/>
    </source>
</evidence>
<dbReference type="InterPro" id="IPR036028">
    <property type="entry name" value="SH3-like_dom_sf"/>
</dbReference>
<proteinExistence type="predicted"/>
<dbReference type="InterPro" id="IPR001452">
    <property type="entry name" value="SH3_domain"/>
</dbReference>
<dbReference type="Pfam" id="PF12485">
    <property type="entry name" value="SPIDER"/>
    <property type="match status" value="1"/>
</dbReference>
<feature type="region of interest" description="Disordered" evidence="10">
    <location>
        <begin position="565"/>
        <end position="584"/>
    </location>
</feature>
<feature type="compositionally biased region" description="Polar residues" evidence="10">
    <location>
        <begin position="470"/>
        <end position="482"/>
    </location>
</feature>
<dbReference type="InterPro" id="IPR001660">
    <property type="entry name" value="SAM"/>
</dbReference>
<feature type="compositionally biased region" description="Basic residues" evidence="10">
    <location>
        <begin position="568"/>
        <end position="580"/>
    </location>
</feature>
<organism evidence="13 14">
    <name type="scientific">Engystomops pustulosus</name>
    <name type="common">Tungara frog</name>
    <name type="synonym">Physalaemus pustulosus</name>
    <dbReference type="NCBI Taxonomy" id="76066"/>
    <lineage>
        <taxon>Eukaryota</taxon>
        <taxon>Metazoa</taxon>
        <taxon>Chordata</taxon>
        <taxon>Craniata</taxon>
        <taxon>Vertebrata</taxon>
        <taxon>Euteleostomi</taxon>
        <taxon>Amphibia</taxon>
        <taxon>Batrachia</taxon>
        <taxon>Anura</taxon>
        <taxon>Neobatrachia</taxon>
        <taxon>Hyloidea</taxon>
        <taxon>Leptodactylidae</taxon>
        <taxon>Leiuperinae</taxon>
        <taxon>Engystomops</taxon>
    </lineage>
</organism>
<feature type="region of interest" description="Disordered" evidence="10">
    <location>
        <begin position="396"/>
        <end position="502"/>
    </location>
</feature>
<feature type="compositionally biased region" description="Basic and acidic residues" evidence="10">
    <location>
        <begin position="266"/>
        <end position="277"/>
    </location>
</feature>
<keyword evidence="2 9" id="KW-0728">SH3 domain</keyword>
<feature type="region of interest" description="Disordered" evidence="10">
    <location>
        <begin position="38"/>
        <end position="88"/>
    </location>
</feature>
<dbReference type="FunFam" id="1.10.150.50:FF:000038">
    <property type="entry name" value="Putative sam and sh3 domain-containing protein 1"/>
    <property type="match status" value="1"/>
</dbReference>
<dbReference type="CDD" id="cd09492">
    <property type="entry name" value="SAM_SASH1_repeat2"/>
    <property type="match status" value="1"/>
</dbReference>
<dbReference type="EMBL" id="WNYA01000003">
    <property type="protein sequence ID" value="KAG8583005.1"/>
    <property type="molecule type" value="Genomic_DNA"/>
</dbReference>
<dbReference type="CDD" id="cd11967">
    <property type="entry name" value="SH3_SASH1"/>
    <property type="match status" value="1"/>
</dbReference>
<feature type="compositionally biased region" description="Low complexity" evidence="10">
    <location>
        <begin position="451"/>
        <end position="469"/>
    </location>
</feature>
<evidence type="ECO:0000259" key="12">
    <source>
        <dbReference type="PROSITE" id="PS50105"/>
    </source>
</evidence>
<evidence type="ECO:0000256" key="4">
    <source>
        <dbReference type="ARBA" id="ARBA00022553"/>
    </source>
</evidence>
<evidence type="ECO:0000256" key="2">
    <source>
        <dbReference type="ARBA" id="ARBA00022443"/>
    </source>
</evidence>
<evidence type="ECO:0000256" key="8">
    <source>
        <dbReference type="ARBA" id="ARBA00074059"/>
    </source>
</evidence>
<feature type="domain" description="SAM" evidence="12">
    <location>
        <begin position="1064"/>
        <end position="1124"/>
    </location>
</feature>
<dbReference type="PROSITE" id="PS50105">
    <property type="entry name" value="SAM_DOMAIN"/>
    <property type="match status" value="2"/>
</dbReference>
<dbReference type="Pfam" id="PF07647">
    <property type="entry name" value="SAM_2"/>
    <property type="match status" value="1"/>
</dbReference>
<keyword evidence="3" id="KW-0963">Cytoplasm</keyword>
<evidence type="ECO:0000256" key="3">
    <source>
        <dbReference type="ARBA" id="ARBA00022490"/>
    </source>
</evidence>
<feature type="region of interest" description="Disordered" evidence="10">
    <location>
        <begin position="261"/>
        <end position="291"/>
    </location>
</feature>
<dbReference type="Gene3D" id="1.10.150.50">
    <property type="entry name" value="Transcription Factor, Ets-1"/>
    <property type="match status" value="2"/>
</dbReference>
<keyword evidence="5" id="KW-0677">Repeat</keyword>
<keyword evidence="14" id="KW-1185">Reference proteome</keyword>
<dbReference type="Proteomes" id="UP000824782">
    <property type="component" value="Unassembled WGS sequence"/>
</dbReference>
<dbReference type="SMART" id="SM00454">
    <property type="entry name" value="SAM"/>
    <property type="match status" value="2"/>
</dbReference>